<evidence type="ECO:0000256" key="10">
    <source>
        <dbReference type="SAM" id="Phobius"/>
    </source>
</evidence>
<feature type="compositionally biased region" description="Polar residues" evidence="9">
    <location>
        <begin position="566"/>
        <end position="588"/>
    </location>
</feature>
<keyword evidence="3" id="KW-0479">Metal-binding</keyword>
<feature type="transmembrane region" description="Helical" evidence="10">
    <location>
        <begin position="608"/>
        <end position="628"/>
    </location>
</feature>
<dbReference type="SMART" id="SM00184">
    <property type="entry name" value="RING"/>
    <property type="match status" value="1"/>
</dbReference>
<feature type="domain" description="RING-type" evidence="11">
    <location>
        <begin position="447"/>
        <end position="494"/>
    </location>
</feature>
<evidence type="ECO:0000256" key="5">
    <source>
        <dbReference type="ARBA" id="ARBA00022833"/>
    </source>
</evidence>
<dbReference type="Gene3D" id="3.30.40.10">
    <property type="entry name" value="Zinc/RING finger domain, C3HC4 (zinc finger)"/>
    <property type="match status" value="1"/>
</dbReference>
<evidence type="ECO:0000256" key="6">
    <source>
        <dbReference type="ARBA" id="ARBA00030086"/>
    </source>
</evidence>
<dbReference type="PANTHER" id="PTHR46675">
    <property type="entry name" value="E3 UBIQUITIN-PROTEIN LIGASE RNF182"/>
    <property type="match status" value="1"/>
</dbReference>
<dbReference type="UniPathway" id="UPA00143"/>
<protein>
    <recommendedName>
        <fullName evidence="2">E3 ubiquitin-protein ligase RNF182</fullName>
    </recommendedName>
    <alternativeName>
        <fullName evidence="7">RING finger protein 182</fullName>
    </alternativeName>
    <alternativeName>
        <fullName evidence="6">RING-type E3 ubiquitin transferase RNF182</fullName>
    </alternativeName>
</protein>
<feature type="compositionally biased region" description="Basic and acidic residues" evidence="9">
    <location>
        <begin position="36"/>
        <end position="49"/>
    </location>
</feature>
<keyword evidence="10" id="KW-0472">Membrane</keyword>
<organism evidence="12 13">
    <name type="scientific">Danionella cerebrum</name>
    <dbReference type="NCBI Taxonomy" id="2873325"/>
    <lineage>
        <taxon>Eukaryota</taxon>
        <taxon>Metazoa</taxon>
        <taxon>Chordata</taxon>
        <taxon>Craniata</taxon>
        <taxon>Vertebrata</taxon>
        <taxon>Euteleostomi</taxon>
        <taxon>Actinopterygii</taxon>
        <taxon>Neopterygii</taxon>
        <taxon>Teleostei</taxon>
        <taxon>Ostariophysi</taxon>
        <taxon>Cypriniformes</taxon>
        <taxon>Danionidae</taxon>
        <taxon>Danioninae</taxon>
        <taxon>Danionella</taxon>
    </lineage>
</organism>
<feature type="region of interest" description="Disordered" evidence="9">
    <location>
        <begin position="562"/>
        <end position="588"/>
    </location>
</feature>
<dbReference type="InterPro" id="IPR013083">
    <property type="entry name" value="Znf_RING/FYVE/PHD"/>
</dbReference>
<feature type="region of interest" description="Disordered" evidence="9">
    <location>
        <begin position="401"/>
        <end position="435"/>
    </location>
</feature>
<dbReference type="GO" id="GO:0016567">
    <property type="term" value="P:protein ubiquitination"/>
    <property type="evidence" value="ECO:0007669"/>
    <property type="project" value="UniProtKB-UniPathway"/>
</dbReference>
<dbReference type="STRING" id="623744.A0A553PXK0"/>
<feature type="transmembrane region" description="Helical" evidence="10">
    <location>
        <begin position="635"/>
        <end position="655"/>
    </location>
</feature>
<keyword evidence="10" id="KW-0812">Transmembrane</keyword>
<feature type="compositionally biased region" description="Polar residues" evidence="9">
    <location>
        <begin position="13"/>
        <end position="33"/>
    </location>
</feature>
<dbReference type="OrthoDB" id="8062037at2759"/>
<accession>A0A553PXK0</accession>
<evidence type="ECO:0000313" key="13">
    <source>
        <dbReference type="Proteomes" id="UP000316079"/>
    </source>
</evidence>
<evidence type="ECO:0000313" key="12">
    <source>
        <dbReference type="EMBL" id="TRY82411.1"/>
    </source>
</evidence>
<gene>
    <name evidence="12" type="ORF">DNTS_002488</name>
</gene>
<dbReference type="EMBL" id="SRMA01026557">
    <property type="protein sequence ID" value="TRY82411.1"/>
    <property type="molecule type" value="Genomic_DNA"/>
</dbReference>
<dbReference type="PROSITE" id="PS50089">
    <property type="entry name" value="ZF_RING_2"/>
    <property type="match status" value="1"/>
</dbReference>
<evidence type="ECO:0000256" key="7">
    <source>
        <dbReference type="ARBA" id="ARBA00031239"/>
    </source>
</evidence>
<dbReference type="Proteomes" id="UP000316079">
    <property type="component" value="Unassembled WGS sequence"/>
</dbReference>
<dbReference type="InterPro" id="IPR042285">
    <property type="entry name" value="RNF182"/>
</dbReference>
<comment type="caution">
    <text evidence="12">The sequence shown here is derived from an EMBL/GenBank/DDBJ whole genome shotgun (WGS) entry which is preliminary data.</text>
</comment>
<feature type="region of interest" description="Disordered" evidence="9">
    <location>
        <begin position="13"/>
        <end position="51"/>
    </location>
</feature>
<keyword evidence="4 8" id="KW-0863">Zinc-finger</keyword>
<sequence length="670" mass="73692">MKCEYGVRTKGCQQTTRCPNTQTRTHSSGSLQHSFRRNEDTGANHRPNDQTDAAHQTHLTHAVKGKVEISHFKKSSIAYFQSHQVQLHTRIMLNPRRQTNIQQIRFDPSLKIKCYSQQKGRIQQSSVILSAEEGGGCLDSPLAECPPNFACEGTQGAVTLQDVLLHFSLLSRPQSTGSEEENNSPESQEQTPYLSSYCSSANTLNDASALYYRAFPLCATRVVQSQQKTNKPLSMHTDSLSLPLYRDLERGGGDCCQQVLLSILSIATVCFQSLSHDPVANREMGEDQGRAQTRRVCESMCASVCQCITSSAAERRAVAPVGLGVGSAGAGSLVDNCLLSLRSLPPALADADLERSHLLTPAACTPGAPERGRDEKSCAGEHRGTLEYHLNSFSEQRKTKQVKEPWRSWKQRTHSTHEATMSCTQAGPEENSTNTSLNCTTNDDLECKICYQRYNAHSRRPKILDCLHRVCARCLNKILDMGDGSSSITCPFCRHETQVSEFEVAGLPDDSNIMSRLAVRDKSWSSDNSKEVVLTPKSLSSNDSPSHDSNCLVITIMEVQRDQHRSSSQNTSSDYYGDQSPDSVSVGSNSGAVDQDALSKFCNHVPRVLVWLLGFFYFGSLPLGIYLLVIQRVTLGIVCVSLVPSSLTVCLVYGFCQCLCQGMCDCSNRG</sequence>
<evidence type="ECO:0000256" key="4">
    <source>
        <dbReference type="ARBA" id="ARBA00022771"/>
    </source>
</evidence>
<evidence type="ECO:0000256" key="8">
    <source>
        <dbReference type="PROSITE-ProRule" id="PRU00175"/>
    </source>
</evidence>
<dbReference type="Pfam" id="PF14634">
    <property type="entry name" value="zf-RING_5"/>
    <property type="match status" value="1"/>
</dbReference>
<dbReference type="AlphaFoldDB" id="A0A553PXK0"/>
<dbReference type="PANTHER" id="PTHR46675:SF1">
    <property type="entry name" value="E3 UBIQUITIN-PROTEIN LIGASE RNF182"/>
    <property type="match status" value="1"/>
</dbReference>
<name>A0A553PXK0_9TELE</name>
<comment type="subunit">
    <text evidence="1">Interacts with ATP6V0C.</text>
</comment>
<evidence type="ECO:0000256" key="2">
    <source>
        <dbReference type="ARBA" id="ARBA00014050"/>
    </source>
</evidence>
<keyword evidence="13" id="KW-1185">Reference proteome</keyword>
<proteinExistence type="predicted"/>
<evidence type="ECO:0000256" key="3">
    <source>
        <dbReference type="ARBA" id="ARBA00022723"/>
    </source>
</evidence>
<keyword evidence="5" id="KW-0862">Zinc</keyword>
<dbReference type="PROSITE" id="PS00518">
    <property type="entry name" value="ZF_RING_1"/>
    <property type="match status" value="1"/>
</dbReference>
<dbReference type="SUPFAM" id="SSF57850">
    <property type="entry name" value="RING/U-box"/>
    <property type="match status" value="1"/>
</dbReference>
<dbReference type="GO" id="GO:0008270">
    <property type="term" value="F:zinc ion binding"/>
    <property type="evidence" value="ECO:0007669"/>
    <property type="project" value="UniProtKB-KW"/>
</dbReference>
<keyword evidence="10" id="KW-1133">Transmembrane helix</keyword>
<dbReference type="InterPro" id="IPR001841">
    <property type="entry name" value="Znf_RING"/>
</dbReference>
<reference evidence="12 13" key="1">
    <citation type="journal article" date="2019" name="Sci. Data">
        <title>Hybrid genome assembly and annotation of Danionella translucida.</title>
        <authorList>
            <person name="Kadobianskyi M."/>
            <person name="Schulze L."/>
            <person name="Schuelke M."/>
            <person name="Judkewitz B."/>
        </authorList>
    </citation>
    <scope>NUCLEOTIDE SEQUENCE [LARGE SCALE GENOMIC DNA]</scope>
    <source>
        <strain evidence="12 13">Bolton</strain>
    </source>
</reference>
<evidence type="ECO:0000256" key="1">
    <source>
        <dbReference type="ARBA" id="ARBA00011482"/>
    </source>
</evidence>
<evidence type="ECO:0000256" key="9">
    <source>
        <dbReference type="SAM" id="MobiDB-lite"/>
    </source>
</evidence>
<dbReference type="InterPro" id="IPR017907">
    <property type="entry name" value="Znf_RING_CS"/>
</dbReference>
<evidence type="ECO:0000259" key="11">
    <source>
        <dbReference type="PROSITE" id="PS50089"/>
    </source>
</evidence>